<dbReference type="AlphaFoldDB" id="A0A8X7V6C6"/>
<dbReference type="EMBL" id="JAAMPC010000007">
    <property type="protein sequence ID" value="KAG2303842.1"/>
    <property type="molecule type" value="Genomic_DNA"/>
</dbReference>
<name>A0A8X7V6C6_BRACI</name>
<feature type="compositionally biased region" description="Acidic residues" evidence="1">
    <location>
        <begin position="168"/>
        <end position="178"/>
    </location>
</feature>
<proteinExistence type="predicted"/>
<reference evidence="2 3" key="1">
    <citation type="submission" date="2020-02" db="EMBL/GenBank/DDBJ databases">
        <authorList>
            <person name="Ma Q."/>
            <person name="Huang Y."/>
            <person name="Song X."/>
            <person name="Pei D."/>
        </authorList>
    </citation>
    <scope>NUCLEOTIDE SEQUENCE [LARGE SCALE GENOMIC DNA]</scope>
    <source>
        <strain evidence="2">Sxm20200214</strain>
        <tissue evidence="2">Leaf</tissue>
    </source>
</reference>
<sequence>MLGRVILVRGKARCMKRRNQNGSMSRSRNRGEKTLVEDDTGEMKGVRTTEALTGNEPIQLTVQSVSSVHHQRENERAEDVVQPKASEHIEKDAILEVRSDISSQKMEEKKELVPVDDSLDLANEVVEAMNITEGDVGMEVDEKVAPDDEESGVIGAVNSDSGVTGDITGEEESKEEGEVEKGAGEGGVVKKNGAKKKSSKAGIIGAGGTTKKRLVQNMIAQGKRTVAKTSSFQEEGSKKMEEKGFLNPKPSSTK</sequence>
<feature type="compositionally biased region" description="Basic and acidic residues" evidence="1">
    <location>
        <begin position="29"/>
        <end position="43"/>
    </location>
</feature>
<protein>
    <submittedName>
        <fullName evidence="2">Uncharacterized protein</fullName>
    </submittedName>
</protein>
<feature type="region of interest" description="Disordered" evidence="1">
    <location>
        <begin position="14"/>
        <end position="43"/>
    </location>
</feature>
<organism evidence="2 3">
    <name type="scientific">Brassica carinata</name>
    <name type="common">Ethiopian mustard</name>
    <name type="synonym">Abyssinian cabbage</name>
    <dbReference type="NCBI Taxonomy" id="52824"/>
    <lineage>
        <taxon>Eukaryota</taxon>
        <taxon>Viridiplantae</taxon>
        <taxon>Streptophyta</taxon>
        <taxon>Embryophyta</taxon>
        <taxon>Tracheophyta</taxon>
        <taxon>Spermatophyta</taxon>
        <taxon>Magnoliopsida</taxon>
        <taxon>eudicotyledons</taxon>
        <taxon>Gunneridae</taxon>
        <taxon>Pentapetalae</taxon>
        <taxon>rosids</taxon>
        <taxon>malvids</taxon>
        <taxon>Brassicales</taxon>
        <taxon>Brassicaceae</taxon>
        <taxon>Brassiceae</taxon>
        <taxon>Brassica</taxon>
    </lineage>
</organism>
<accession>A0A8X7V6C6</accession>
<evidence type="ECO:0000313" key="3">
    <source>
        <dbReference type="Proteomes" id="UP000886595"/>
    </source>
</evidence>
<gene>
    <name evidence="2" type="ORF">Bca52824_032493</name>
</gene>
<dbReference type="Proteomes" id="UP000886595">
    <property type="component" value="Unassembled WGS sequence"/>
</dbReference>
<feature type="compositionally biased region" description="Basic and acidic residues" evidence="1">
    <location>
        <begin position="235"/>
        <end position="244"/>
    </location>
</feature>
<feature type="region of interest" description="Disordered" evidence="1">
    <location>
        <begin position="221"/>
        <end position="254"/>
    </location>
</feature>
<evidence type="ECO:0000256" key="1">
    <source>
        <dbReference type="SAM" id="MobiDB-lite"/>
    </source>
</evidence>
<feature type="region of interest" description="Disordered" evidence="1">
    <location>
        <begin position="146"/>
        <end position="205"/>
    </location>
</feature>
<keyword evidence="3" id="KW-1185">Reference proteome</keyword>
<evidence type="ECO:0000313" key="2">
    <source>
        <dbReference type="EMBL" id="KAG2303842.1"/>
    </source>
</evidence>
<comment type="caution">
    <text evidence="2">The sequence shown here is derived from an EMBL/GenBank/DDBJ whole genome shotgun (WGS) entry which is preliminary data.</text>
</comment>